<dbReference type="GO" id="GO:0015031">
    <property type="term" value="P:protein transport"/>
    <property type="evidence" value="ECO:0007669"/>
    <property type="project" value="TreeGrafter"/>
</dbReference>
<dbReference type="SMART" id="SM01017">
    <property type="entry name" value="Arrestin_C"/>
    <property type="match status" value="1"/>
</dbReference>
<comment type="similarity">
    <text evidence="1">Belongs to the arrestin family.</text>
</comment>
<dbReference type="InterPro" id="IPR050357">
    <property type="entry name" value="Arrestin_domain-protein"/>
</dbReference>
<dbReference type="PANTHER" id="PTHR11188:SF176">
    <property type="entry name" value="ARRESTIN DOMAIN-CONTAINING PROTEIN 1"/>
    <property type="match status" value="1"/>
</dbReference>
<keyword evidence="4" id="KW-1185">Reference proteome</keyword>
<accession>A0A8S3YVW1</accession>
<gene>
    <name evidence="3" type="ORF">CUNI_LOCUS6781</name>
</gene>
<dbReference type="EMBL" id="CAJHNH020001044">
    <property type="protein sequence ID" value="CAG5121223.1"/>
    <property type="molecule type" value="Genomic_DNA"/>
</dbReference>
<proteinExistence type="inferred from homology"/>
<sequence>MSVEDLLIHFQYVEDDDNNRHNKQFYIPGEEVKGIVYQSSEIYLESAKRLLDVGYDNAIELKPGLHQFGFKYLLPSDIPSSFTGIYGQVTYLAKVKLDCEDARNTTLSSEPFLVLRRPELPVELYSEKHLKKSRFFFGLHSGKVKVTCTIDKSAAIPGDNIIIDGEVTNWTGKEITLIQASLILESHYYAEEHEIAFRQYLSKRDDVYDVTLRSGRRWRHIYLPVPPFLPDSGLEHCQIISIKYIFQFKVRIEGKEDVVLETPLFVGKHSPQFGPAGRDLMLGKMWQGLGAPDDDPSSKDLPWYGGKSIYTESVNGDFFDVRS</sequence>
<evidence type="ECO:0000313" key="4">
    <source>
        <dbReference type="Proteomes" id="UP000678393"/>
    </source>
</evidence>
<dbReference type="GO" id="GO:0005737">
    <property type="term" value="C:cytoplasm"/>
    <property type="evidence" value="ECO:0007669"/>
    <property type="project" value="TreeGrafter"/>
</dbReference>
<dbReference type="SUPFAM" id="SSF81296">
    <property type="entry name" value="E set domains"/>
    <property type="match status" value="2"/>
</dbReference>
<name>A0A8S3YVW1_9EUPU</name>
<dbReference type="InterPro" id="IPR014752">
    <property type="entry name" value="Arrestin-like_C"/>
</dbReference>
<dbReference type="OrthoDB" id="2333384at2759"/>
<dbReference type="PANTHER" id="PTHR11188">
    <property type="entry name" value="ARRESTIN DOMAIN CONTAINING PROTEIN"/>
    <property type="match status" value="1"/>
</dbReference>
<evidence type="ECO:0000256" key="1">
    <source>
        <dbReference type="ARBA" id="ARBA00005298"/>
    </source>
</evidence>
<dbReference type="AlphaFoldDB" id="A0A8S3YVW1"/>
<evidence type="ECO:0000259" key="2">
    <source>
        <dbReference type="SMART" id="SM01017"/>
    </source>
</evidence>
<dbReference type="Proteomes" id="UP000678393">
    <property type="component" value="Unassembled WGS sequence"/>
</dbReference>
<reference evidence="3" key="1">
    <citation type="submission" date="2021-04" db="EMBL/GenBank/DDBJ databases">
        <authorList>
            <consortium name="Molecular Ecology Group"/>
        </authorList>
    </citation>
    <scope>NUCLEOTIDE SEQUENCE</scope>
</reference>
<dbReference type="InterPro" id="IPR011021">
    <property type="entry name" value="Arrestin-like_N"/>
</dbReference>
<feature type="domain" description="Arrestin C-terminal-like" evidence="2">
    <location>
        <begin position="140"/>
        <end position="272"/>
    </location>
</feature>
<protein>
    <recommendedName>
        <fullName evidence="2">Arrestin C-terminal-like domain-containing protein</fullName>
    </recommendedName>
</protein>
<evidence type="ECO:0000313" key="3">
    <source>
        <dbReference type="EMBL" id="CAG5121223.1"/>
    </source>
</evidence>
<organism evidence="3 4">
    <name type="scientific">Candidula unifasciata</name>
    <dbReference type="NCBI Taxonomy" id="100452"/>
    <lineage>
        <taxon>Eukaryota</taxon>
        <taxon>Metazoa</taxon>
        <taxon>Spiralia</taxon>
        <taxon>Lophotrochozoa</taxon>
        <taxon>Mollusca</taxon>
        <taxon>Gastropoda</taxon>
        <taxon>Heterobranchia</taxon>
        <taxon>Euthyneura</taxon>
        <taxon>Panpulmonata</taxon>
        <taxon>Eupulmonata</taxon>
        <taxon>Stylommatophora</taxon>
        <taxon>Helicina</taxon>
        <taxon>Helicoidea</taxon>
        <taxon>Geomitridae</taxon>
        <taxon>Candidula</taxon>
    </lineage>
</organism>
<dbReference type="InterPro" id="IPR011022">
    <property type="entry name" value="Arrestin_C-like"/>
</dbReference>
<dbReference type="InterPro" id="IPR014756">
    <property type="entry name" value="Ig_E-set"/>
</dbReference>
<comment type="caution">
    <text evidence="3">The sequence shown here is derived from an EMBL/GenBank/DDBJ whole genome shotgun (WGS) entry which is preliminary data.</text>
</comment>
<dbReference type="Gene3D" id="2.60.40.640">
    <property type="match status" value="2"/>
</dbReference>
<dbReference type="Pfam" id="PF00339">
    <property type="entry name" value="Arrestin_N"/>
    <property type="match status" value="1"/>
</dbReference>
<dbReference type="Pfam" id="PF02752">
    <property type="entry name" value="Arrestin_C"/>
    <property type="match status" value="1"/>
</dbReference>